<dbReference type="InterPro" id="IPR004107">
    <property type="entry name" value="Integrase_SAM-like_N"/>
</dbReference>
<evidence type="ECO:0000256" key="3">
    <source>
        <dbReference type="ARBA" id="ARBA00023125"/>
    </source>
</evidence>
<feature type="domain" description="Core-binding (CB)" evidence="7">
    <location>
        <begin position="1"/>
        <end position="87"/>
    </location>
</feature>
<dbReference type="Gene3D" id="1.10.150.130">
    <property type="match status" value="1"/>
</dbReference>
<dbReference type="GO" id="GO:0003677">
    <property type="term" value="F:DNA binding"/>
    <property type="evidence" value="ECO:0007669"/>
    <property type="project" value="UniProtKB-UniRule"/>
</dbReference>
<dbReference type="Gene3D" id="1.10.443.10">
    <property type="entry name" value="Intergrase catalytic core"/>
    <property type="match status" value="1"/>
</dbReference>
<accession>A0A5C6Q262</accession>
<dbReference type="PANTHER" id="PTHR30349">
    <property type="entry name" value="PHAGE INTEGRASE-RELATED"/>
    <property type="match status" value="1"/>
</dbReference>
<reference evidence="9 11" key="1">
    <citation type="submission" date="2019-07" db="EMBL/GenBank/DDBJ databases">
        <title>Genomes of sea-ice associated Colwellia species.</title>
        <authorList>
            <person name="Bowman J.P."/>
        </authorList>
    </citation>
    <scope>NUCLEOTIDE SEQUENCE [LARGE SCALE GENOMIC DNA]</scope>
    <source>
        <strain evidence="8 10">ACAM 607</strain>
        <strain evidence="9 11">IC036</strain>
    </source>
</reference>
<dbReference type="GO" id="GO:0006310">
    <property type="term" value="P:DNA recombination"/>
    <property type="evidence" value="ECO:0007669"/>
    <property type="project" value="UniProtKB-KW"/>
</dbReference>
<dbReference type="EMBL" id="VOLQ01000073">
    <property type="protein sequence ID" value="TWX62709.1"/>
    <property type="molecule type" value="Genomic_DNA"/>
</dbReference>
<evidence type="ECO:0000313" key="8">
    <source>
        <dbReference type="EMBL" id="TWX56174.1"/>
    </source>
</evidence>
<evidence type="ECO:0000259" key="7">
    <source>
        <dbReference type="PROSITE" id="PS51900"/>
    </source>
</evidence>
<dbReference type="InterPro" id="IPR002104">
    <property type="entry name" value="Integrase_catalytic"/>
</dbReference>
<dbReference type="InterPro" id="IPR013762">
    <property type="entry name" value="Integrase-like_cat_sf"/>
</dbReference>
<name>A0A5C6Q262_9GAMM</name>
<evidence type="ECO:0000256" key="4">
    <source>
        <dbReference type="ARBA" id="ARBA00023172"/>
    </source>
</evidence>
<dbReference type="Proteomes" id="UP000321917">
    <property type="component" value="Unassembled WGS sequence"/>
</dbReference>
<keyword evidence="10" id="KW-1185">Reference proteome</keyword>
<dbReference type="Pfam" id="PF00589">
    <property type="entry name" value="Phage_integrase"/>
    <property type="match status" value="1"/>
</dbReference>
<proteinExistence type="inferred from homology"/>
<dbReference type="OrthoDB" id="9801717at2"/>
<dbReference type="InterPro" id="IPR011010">
    <property type="entry name" value="DNA_brk_join_enz"/>
</dbReference>
<organism evidence="9 11">
    <name type="scientific">Colwellia hornerae</name>
    <dbReference type="NCBI Taxonomy" id="89402"/>
    <lineage>
        <taxon>Bacteria</taxon>
        <taxon>Pseudomonadati</taxon>
        <taxon>Pseudomonadota</taxon>
        <taxon>Gammaproteobacteria</taxon>
        <taxon>Alteromonadales</taxon>
        <taxon>Colwelliaceae</taxon>
        <taxon>Colwellia</taxon>
    </lineage>
</organism>
<dbReference type="SUPFAM" id="SSF56349">
    <property type="entry name" value="DNA breaking-rejoining enzymes"/>
    <property type="match status" value="1"/>
</dbReference>
<evidence type="ECO:0000256" key="5">
    <source>
        <dbReference type="PROSITE-ProRule" id="PRU01248"/>
    </source>
</evidence>
<feature type="domain" description="Tyr recombinase" evidence="6">
    <location>
        <begin position="104"/>
        <end position="283"/>
    </location>
</feature>
<dbReference type="EMBL" id="VOLR01000024">
    <property type="protein sequence ID" value="TWX56174.1"/>
    <property type="molecule type" value="Genomic_DNA"/>
</dbReference>
<dbReference type="PANTHER" id="PTHR30349:SF64">
    <property type="entry name" value="PROPHAGE INTEGRASE INTD-RELATED"/>
    <property type="match status" value="1"/>
</dbReference>
<evidence type="ECO:0000313" key="9">
    <source>
        <dbReference type="EMBL" id="TWX62709.1"/>
    </source>
</evidence>
<keyword evidence="2" id="KW-0229">DNA integration</keyword>
<gene>
    <name evidence="8" type="ORF">ESZ26_15465</name>
    <name evidence="9" type="ORF">ESZ27_18675</name>
</gene>
<sequence>MNISPYFSVILRQRINEDMTMRKLATKTQIAYIRGVNNLCDHLQHSPETTTQEELREFQLFMVNHGVSGITVNATLSALKFLFRITLDKPEVVARVCSVTVARKLPVVLSLEEAKRFISCATHPKFKAALAVAYGSGLRVSEVVSLKVSDIDSDRMLLHVEQGKGSRDRYALLSPALVDHLRDWWRFANHEGQMFKGSWLFPGLNPIDHMTARHLSRVCKQTANAASIEKNVSMHTLRHSFATHLLEAGVDIRVIQVLLGHAQLSTTARYTQVATDLLRQVISPLDALSIKH</sequence>
<dbReference type="InterPro" id="IPR050090">
    <property type="entry name" value="Tyrosine_recombinase_XerCD"/>
</dbReference>
<keyword evidence="4" id="KW-0233">DNA recombination</keyword>
<dbReference type="GO" id="GO:0015074">
    <property type="term" value="P:DNA integration"/>
    <property type="evidence" value="ECO:0007669"/>
    <property type="project" value="UniProtKB-KW"/>
</dbReference>
<dbReference type="InterPro" id="IPR010998">
    <property type="entry name" value="Integrase_recombinase_N"/>
</dbReference>
<protein>
    <submittedName>
        <fullName evidence="9">Tyrosine-type recombinase/integrase</fullName>
    </submittedName>
</protein>
<dbReference type="AlphaFoldDB" id="A0A5C6Q262"/>
<dbReference type="InterPro" id="IPR044068">
    <property type="entry name" value="CB"/>
</dbReference>
<evidence type="ECO:0000256" key="2">
    <source>
        <dbReference type="ARBA" id="ARBA00022908"/>
    </source>
</evidence>
<comment type="similarity">
    <text evidence="1">Belongs to the 'phage' integrase family.</text>
</comment>
<dbReference type="RefSeq" id="WP_146800362.1">
    <property type="nucleotide sequence ID" value="NZ_VOLP01000023.1"/>
</dbReference>
<dbReference type="Pfam" id="PF13495">
    <property type="entry name" value="Phage_int_SAM_4"/>
    <property type="match status" value="1"/>
</dbReference>
<keyword evidence="3 5" id="KW-0238">DNA-binding</keyword>
<dbReference type="PROSITE" id="PS51898">
    <property type="entry name" value="TYR_RECOMBINASE"/>
    <property type="match status" value="1"/>
</dbReference>
<evidence type="ECO:0000259" key="6">
    <source>
        <dbReference type="PROSITE" id="PS51898"/>
    </source>
</evidence>
<evidence type="ECO:0000256" key="1">
    <source>
        <dbReference type="ARBA" id="ARBA00008857"/>
    </source>
</evidence>
<dbReference type="PROSITE" id="PS51900">
    <property type="entry name" value="CB"/>
    <property type="match status" value="1"/>
</dbReference>
<evidence type="ECO:0000313" key="11">
    <source>
        <dbReference type="Proteomes" id="UP000321917"/>
    </source>
</evidence>
<evidence type="ECO:0000313" key="10">
    <source>
        <dbReference type="Proteomes" id="UP000321525"/>
    </source>
</evidence>
<dbReference type="Proteomes" id="UP000321525">
    <property type="component" value="Unassembled WGS sequence"/>
</dbReference>
<comment type="caution">
    <text evidence="9">The sequence shown here is derived from an EMBL/GenBank/DDBJ whole genome shotgun (WGS) entry which is preliminary data.</text>
</comment>